<evidence type="ECO:0000313" key="1">
    <source>
        <dbReference type="EMBL" id="KAG6371572.1"/>
    </source>
</evidence>
<dbReference type="Proteomes" id="UP000683000">
    <property type="component" value="Unassembled WGS sequence"/>
</dbReference>
<dbReference type="AlphaFoldDB" id="A0A8I2YH21"/>
<evidence type="ECO:0000313" key="2">
    <source>
        <dbReference type="Proteomes" id="UP000683000"/>
    </source>
</evidence>
<sequence>MVGEWSDVRSTCVMKTINDSGQKVCRFRVHDNAANDFAQRAVPFTAVYDARERFSNLKEEMSALPPAQLNAEDIVLIESRIRRWSTKKDLSEKGWTEWGVKLDLASVSLLHVAVRPAQSKVVTTTAAFRI</sequence>
<dbReference type="OrthoDB" id="3066210at2759"/>
<keyword evidence="2" id="KW-1185">Reference proteome</keyword>
<comment type="caution">
    <text evidence="1">The sequence shown here is derived from an EMBL/GenBank/DDBJ whole genome shotgun (WGS) entry which is preliminary data.</text>
</comment>
<reference evidence="1" key="1">
    <citation type="submission" date="2021-03" db="EMBL/GenBank/DDBJ databases">
        <title>Evolutionary innovations through gain and loss of genes in the ectomycorrhizal Boletales.</title>
        <authorList>
            <person name="Wu G."/>
            <person name="Miyauchi S."/>
            <person name="Morin E."/>
            <person name="Yang Z.-L."/>
            <person name="Xu J."/>
            <person name="Martin F.M."/>
        </authorList>
    </citation>
    <scope>NUCLEOTIDE SEQUENCE</scope>
    <source>
        <strain evidence="1">BR01</strain>
    </source>
</reference>
<proteinExistence type="predicted"/>
<dbReference type="EMBL" id="JAGFBS010000033">
    <property type="protein sequence ID" value="KAG6371572.1"/>
    <property type="molecule type" value="Genomic_DNA"/>
</dbReference>
<organism evidence="1 2">
    <name type="scientific">Boletus reticuloceps</name>
    <dbReference type="NCBI Taxonomy" id="495285"/>
    <lineage>
        <taxon>Eukaryota</taxon>
        <taxon>Fungi</taxon>
        <taxon>Dikarya</taxon>
        <taxon>Basidiomycota</taxon>
        <taxon>Agaricomycotina</taxon>
        <taxon>Agaricomycetes</taxon>
        <taxon>Agaricomycetidae</taxon>
        <taxon>Boletales</taxon>
        <taxon>Boletineae</taxon>
        <taxon>Boletaceae</taxon>
        <taxon>Boletoideae</taxon>
        <taxon>Boletus</taxon>
    </lineage>
</organism>
<protein>
    <submittedName>
        <fullName evidence="1">Uncharacterized protein</fullName>
    </submittedName>
</protein>
<accession>A0A8I2YH21</accession>
<gene>
    <name evidence="1" type="ORF">JVT61DRAFT_9280</name>
</gene>
<name>A0A8I2YH21_9AGAM</name>